<dbReference type="InterPro" id="IPR002293">
    <property type="entry name" value="AA/rel_permease1"/>
</dbReference>
<proteinExistence type="inferred from homology"/>
<accession>W9RG61</accession>
<feature type="transmembrane region" description="Helical" evidence="9">
    <location>
        <begin position="171"/>
        <end position="190"/>
    </location>
</feature>
<organism evidence="10 11">
    <name type="scientific">Morus notabilis</name>
    <dbReference type="NCBI Taxonomy" id="981085"/>
    <lineage>
        <taxon>Eukaryota</taxon>
        <taxon>Viridiplantae</taxon>
        <taxon>Streptophyta</taxon>
        <taxon>Embryophyta</taxon>
        <taxon>Tracheophyta</taxon>
        <taxon>Spermatophyta</taxon>
        <taxon>Magnoliopsida</taxon>
        <taxon>eudicotyledons</taxon>
        <taxon>Gunneridae</taxon>
        <taxon>Pentapetalae</taxon>
        <taxon>rosids</taxon>
        <taxon>fabids</taxon>
        <taxon>Rosales</taxon>
        <taxon>Moraceae</taxon>
        <taxon>Moreae</taxon>
        <taxon>Morus</taxon>
    </lineage>
</organism>
<name>W9RG61_9ROSA</name>
<dbReference type="GO" id="GO:0016020">
    <property type="term" value="C:membrane"/>
    <property type="evidence" value="ECO:0007669"/>
    <property type="project" value="UniProtKB-SubCell"/>
</dbReference>
<dbReference type="KEGG" id="mnt:21400339"/>
<keyword evidence="11" id="KW-1185">Reference proteome</keyword>
<feature type="transmembrane region" description="Helical" evidence="9">
    <location>
        <begin position="489"/>
        <end position="508"/>
    </location>
</feature>
<feature type="transmembrane region" description="Helical" evidence="9">
    <location>
        <begin position="143"/>
        <end position="159"/>
    </location>
</feature>
<evidence type="ECO:0000256" key="4">
    <source>
        <dbReference type="ARBA" id="ARBA00022970"/>
    </source>
</evidence>
<keyword evidence="2" id="KW-0813">Transport</keyword>
<dbReference type="STRING" id="981085.W9RG61"/>
<keyword evidence="6 9" id="KW-0472">Membrane</keyword>
<dbReference type="Pfam" id="PF13520">
    <property type="entry name" value="AA_permease_2"/>
    <property type="match status" value="1"/>
</dbReference>
<comment type="subcellular location">
    <subcellularLocation>
        <location evidence="1">Membrane</location>
        <topology evidence="1">Multi-pass membrane protein</topology>
    </subcellularLocation>
</comment>
<dbReference type="Gene3D" id="1.20.1740.10">
    <property type="entry name" value="Amino acid/polyamine transporter I"/>
    <property type="match status" value="1"/>
</dbReference>
<gene>
    <name evidence="10" type="ORF">L484_017336</name>
</gene>
<dbReference type="InterPro" id="IPR004756">
    <property type="entry name" value="AA_permease"/>
</dbReference>
<feature type="transmembrane region" description="Helical" evidence="9">
    <location>
        <begin position="75"/>
        <end position="97"/>
    </location>
</feature>
<dbReference type="PIRSF" id="PIRSF006060">
    <property type="entry name" value="AA_transporter"/>
    <property type="match status" value="1"/>
</dbReference>
<dbReference type="AlphaFoldDB" id="W9RG61"/>
<evidence type="ECO:0000256" key="6">
    <source>
        <dbReference type="ARBA" id="ARBA00023136"/>
    </source>
</evidence>
<dbReference type="eggNOG" id="KOG1289">
    <property type="taxonomic scope" value="Eukaryota"/>
</dbReference>
<keyword evidence="5 9" id="KW-1133">Transmembrane helix</keyword>
<keyword evidence="3 9" id="KW-0812">Transmembrane</keyword>
<feature type="transmembrane region" description="Helical" evidence="9">
    <location>
        <begin position="196"/>
        <end position="216"/>
    </location>
</feature>
<dbReference type="PANTHER" id="PTHR45649">
    <property type="entry name" value="AMINO-ACID PERMEASE BAT1"/>
    <property type="match status" value="1"/>
</dbReference>
<evidence type="ECO:0000313" key="11">
    <source>
        <dbReference type="Proteomes" id="UP000030645"/>
    </source>
</evidence>
<dbReference type="NCBIfam" id="TIGR00907">
    <property type="entry name" value="2A0304"/>
    <property type="match status" value="1"/>
</dbReference>
<dbReference type="GO" id="GO:0015185">
    <property type="term" value="F:gamma-aminobutyric acid transmembrane transporter activity"/>
    <property type="evidence" value="ECO:0007669"/>
    <property type="project" value="TreeGrafter"/>
</dbReference>
<keyword evidence="4" id="KW-0029">Amino-acid transport</keyword>
<feature type="transmembrane region" description="Helical" evidence="9">
    <location>
        <begin position="453"/>
        <end position="477"/>
    </location>
</feature>
<dbReference type="GO" id="GO:0005313">
    <property type="term" value="F:L-glutamate transmembrane transporter activity"/>
    <property type="evidence" value="ECO:0007669"/>
    <property type="project" value="TreeGrafter"/>
</dbReference>
<evidence type="ECO:0000256" key="8">
    <source>
        <dbReference type="SAM" id="MobiDB-lite"/>
    </source>
</evidence>
<comment type="similarity">
    <text evidence="7">Belongs to the amino acid-polyamine-organocation (APC) superfamily. Amino acid/choline transporter (ACT) (TC 2.A.3.4) family.</text>
</comment>
<dbReference type="InterPro" id="IPR004840">
    <property type="entry name" value="Amino_acid_permease_CS"/>
</dbReference>
<dbReference type="Proteomes" id="UP000030645">
    <property type="component" value="Unassembled WGS sequence"/>
</dbReference>
<dbReference type="GO" id="GO:0015180">
    <property type="term" value="F:L-alanine transmembrane transporter activity"/>
    <property type="evidence" value="ECO:0007669"/>
    <property type="project" value="TreeGrafter"/>
</dbReference>
<evidence type="ECO:0000256" key="5">
    <source>
        <dbReference type="ARBA" id="ARBA00022989"/>
    </source>
</evidence>
<sequence length="523" mass="56438">MVSGDEKSSLPTHHANGSSLDSGHARLNELGYKQELKRDLSVLSNFAFSFSIISVLTGVTTLYNNGLRFGGPVSIVYGWFIAGSFTMLVGLSMAEICSSYPTSGGLYYWSAKLAGPKWAPFASWLTGWFNIVGQWAVTTSVDFSLAQLIQVIILLSTGGKSGGGYKASKYLVIAFHGGILLLHAIINSLPISWLSFFGQLAAAWNVVGVFVLMILIPTVTKERASANFVFTHFNTDNGEGIGNKVYIFVLGLLMSQYTLTGYDASAHMTEETKNADMNGPKGIISSIGISIIVGFGYILGITFAVTNIPFLLDENNDAGGYAIAEIFYLAFQRRYGSGVGGIICLGVVAVAIFFCGMSSVTSNSRMAYAFSRDGAMPFSSLWHKVNKQEVPMNAVWLSALISFCMALTSLGSIVAFNAMVSIATIGLYIAYALPIFFRVTLASKSFVPGPFNLGRYGIVVGWIAVIWVAIISVLFSLPGAYPVTIETLNYTPVAVGGLFILTVSSWILRARYWFRGPIRNTDS</sequence>
<evidence type="ECO:0000256" key="1">
    <source>
        <dbReference type="ARBA" id="ARBA00004141"/>
    </source>
</evidence>
<dbReference type="GO" id="GO:0015189">
    <property type="term" value="F:L-lysine transmembrane transporter activity"/>
    <property type="evidence" value="ECO:0007669"/>
    <property type="project" value="TreeGrafter"/>
</dbReference>
<evidence type="ECO:0000256" key="2">
    <source>
        <dbReference type="ARBA" id="ARBA00022448"/>
    </source>
</evidence>
<feature type="transmembrane region" description="Helical" evidence="9">
    <location>
        <begin position="283"/>
        <end position="305"/>
    </location>
</feature>
<dbReference type="FunFam" id="1.20.1740.10:FF:000026">
    <property type="entry name" value="Amino-acid permease BAT1"/>
    <property type="match status" value="1"/>
</dbReference>
<dbReference type="PROSITE" id="PS00218">
    <property type="entry name" value="AMINO_ACID_PERMEASE_1"/>
    <property type="match status" value="1"/>
</dbReference>
<feature type="compositionally biased region" description="Polar residues" evidence="8">
    <location>
        <begin position="9"/>
        <end position="21"/>
    </location>
</feature>
<dbReference type="PANTHER" id="PTHR45649:SF30">
    <property type="entry name" value="AMINO-ACID PERMEASE BAT1"/>
    <property type="match status" value="1"/>
</dbReference>
<reference evidence="11" key="1">
    <citation type="submission" date="2013-01" db="EMBL/GenBank/DDBJ databases">
        <title>Draft Genome Sequence of a Mulberry Tree, Morus notabilis C.K. Schneid.</title>
        <authorList>
            <person name="He N."/>
            <person name="Zhao S."/>
        </authorList>
    </citation>
    <scope>NUCLEOTIDE SEQUENCE</scope>
</reference>
<dbReference type="EMBL" id="KE345006">
    <property type="protein sequence ID" value="EXB89370.1"/>
    <property type="molecule type" value="Genomic_DNA"/>
</dbReference>
<evidence type="ECO:0000313" key="10">
    <source>
        <dbReference type="EMBL" id="EXB89370.1"/>
    </source>
</evidence>
<feature type="transmembrane region" description="Helical" evidence="9">
    <location>
        <begin position="335"/>
        <end position="356"/>
    </location>
</feature>
<feature type="transmembrane region" description="Helical" evidence="9">
    <location>
        <begin position="422"/>
        <end position="441"/>
    </location>
</feature>
<dbReference type="OrthoDB" id="3257095at2759"/>
<evidence type="ECO:0000256" key="9">
    <source>
        <dbReference type="SAM" id="Phobius"/>
    </source>
</evidence>
<evidence type="ECO:0000256" key="7">
    <source>
        <dbReference type="ARBA" id="ARBA00061200"/>
    </source>
</evidence>
<evidence type="ECO:0000256" key="3">
    <source>
        <dbReference type="ARBA" id="ARBA00022692"/>
    </source>
</evidence>
<feature type="region of interest" description="Disordered" evidence="8">
    <location>
        <begin position="1"/>
        <end position="22"/>
    </location>
</feature>
<feature type="transmembrane region" description="Helical" evidence="9">
    <location>
        <begin position="42"/>
        <end position="63"/>
    </location>
</feature>
<feature type="transmembrane region" description="Helical" evidence="9">
    <location>
        <begin position="394"/>
        <end position="416"/>
    </location>
</feature>
<protein>
    <submittedName>
        <fullName evidence="10">Uncharacterized amino-acid permease</fullName>
    </submittedName>
</protein>